<dbReference type="SUPFAM" id="SSF56219">
    <property type="entry name" value="DNase I-like"/>
    <property type="match status" value="1"/>
</dbReference>
<dbReference type="Pfam" id="PF19580">
    <property type="entry name" value="Exo_endo_phos_3"/>
    <property type="match status" value="1"/>
</dbReference>
<dbReference type="PANTHER" id="PTHR42834">
    <property type="entry name" value="ENDONUCLEASE/EXONUCLEASE/PHOSPHATASE FAMILY PROTEIN (AFU_ORTHOLOGUE AFUA_3G09210)"/>
    <property type="match status" value="1"/>
</dbReference>
<dbReference type="Gene3D" id="3.60.10.10">
    <property type="entry name" value="Endonuclease/exonuclease/phosphatase"/>
    <property type="match status" value="1"/>
</dbReference>
<feature type="chain" id="PRO_5047344960" evidence="1">
    <location>
        <begin position="20"/>
        <end position="351"/>
    </location>
</feature>
<dbReference type="Proteomes" id="UP001597508">
    <property type="component" value="Unassembled WGS sequence"/>
</dbReference>
<keyword evidence="4" id="KW-1185">Reference proteome</keyword>
<reference evidence="4" key="1">
    <citation type="journal article" date="2019" name="Int. J. Syst. Evol. Microbiol.">
        <title>The Global Catalogue of Microorganisms (GCM) 10K type strain sequencing project: providing services to taxonomists for standard genome sequencing and annotation.</title>
        <authorList>
            <consortium name="The Broad Institute Genomics Platform"/>
            <consortium name="The Broad Institute Genome Sequencing Center for Infectious Disease"/>
            <person name="Wu L."/>
            <person name="Ma J."/>
        </authorList>
    </citation>
    <scope>NUCLEOTIDE SEQUENCE [LARGE SCALE GENOMIC DNA]</scope>
    <source>
        <strain evidence="4">KCTC 52127</strain>
    </source>
</reference>
<dbReference type="InterPro" id="IPR005135">
    <property type="entry name" value="Endo/exonuclease/phosphatase"/>
</dbReference>
<dbReference type="GO" id="GO:0004519">
    <property type="term" value="F:endonuclease activity"/>
    <property type="evidence" value="ECO:0007669"/>
    <property type="project" value="UniProtKB-KW"/>
</dbReference>
<evidence type="ECO:0000313" key="4">
    <source>
        <dbReference type="Proteomes" id="UP001597508"/>
    </source>
</evidence>
<feature type="signal peptide" evidence="1">
    <location>
        <begin position="1"/>
        <end position="19"/>
    </location>
</feature>
<keyword evidence="1" id="KW-0732">Signal</keyword>
<accession>A0ABW5LP46</accession>
<keyword evidence="3" id="KW-0255">Endonuclease</keyword>
<comment type="caution">
    <text evidence="3">The sequence shown here is derived from an EMBL/GenBank/DDBJ whole genome shotgun (WGS) entry which is preliminary data.</text>
</comment>
<name>A0ABW5LP46_9FLAO</name>
<keyword evidence="3" id="KW-0378">Hydrolase</keyword>
<evidence type="ECO:0000259" key="2">
    <source>
        <dbReference type="Pfam" id="PF19580"/>
    </source>
</evidence>
<evidence type="ECO:0000313" key="3">
    <source>
        <dbReference type="EMBL" id="MFD2566603.1"/>
    </source>
</evidence>
<organism evidence="3 4">
    <name type="scientific">Pseudotenacibaculum haliotis</name>
    <dbReference type="NCBI Taxonomy" id="1862138"/>
    <lineage>
        <taxon>Bacteria</taxon>
        <taxon>Pseudomonadati</taxon>
        <taxon>Bacteroidota</taxon>
        <taxon>Flavobacteriia</taxon>
        <taxon>Flavobacteriales</taxon>
        <taxon>Flavobacteriaceae</taxon>
        <taxon>Pseudotenacibaculum</taxon>
    </lineage>
</organism>
<sequence>MMKRVALCLLLCAVSFANAQGKKGKKYKIRTVAFYNLENLFDTINDVTKNDEASPIMEMKGDRSRVYWDKIDKLATVISQIGKDKTNTSPAIIGVSEVENRKVLEDLVNSKKLKSKRYGIIHYESPDKRGIDVALLYQQRYFKPVHHESFNPNIYNDKGRKVYTRDQLLVSGYLDDELIHVIVNHWPSRSGGEARSRPLREKAAYQNKKIVEMLKEKEDNPKILIMGDFNDDPINTSLKKVLQAKGKKKEVQQGDIYNPYESMFKKGYNTLGYRDNINLFDQILFTSPLLDKGKKDFSSYKMFKSAIFNKGFLTNSKGRYKGYPFRSFSFGTYTGGYSDHYPVYLYLIKEQ</sequence>
<proteinExistence type="predicted"/>
<dbReference type="InterPro" id="IPR036691">
    <property type="entry name" value="Endo/exonu/phosph_ase_sf"/>
</dbReference>
<gene>
    <name evidence="3" type="ORF">ACFSRZ_04420</name>
</gene>
<keyword evidence="3" id="KW-0540">Nuclease</keyword>
<dbReference type="RefSeq" id="WP_379665308.1">
    <property type="nucleotide sequence ID" value="NZ_JBHULH010000001.1"/>
</dbReference>
<feature type="domain" description="Endonuclease/exonuclease/phosphatase" evidence="2">
    <location>
        <begin position="31"/>
        <end position="349"/>
    </location>
</feature>
<evidence type="ECO:0000256" key="1">
    <source>
        <dbReference type="SAM" id="SignalP"/>
    </source>
</evidence>
<dbReference type="EMBL" id="JBHULH010000001">
    <property type="protein sequence ID" value="MFD2566603.1"/>
    <property type="molecule type" value="Genomic_DNA"/>
</dbReference>
<dbReference type="PANTHER" id="PTHR42834:SF1">
    <property type="entry name" value="ENDONUCLEASE_EXONUCLEASE_PHOSPHATASE FAMILY PROTEIN (AFU_ORTHOLOGUE AFUA_3G09210)"/>
    <property type="match status" value="1"/>
</dbReference>
<protein>
    <submittedName>
        <fullName evidence="3">Endonuclease/exonuclease/phosphatase family protein</fullName>
    </submittedName>
</protein>